<feature type="transmembrane region" description="Helical" evidence="3">
    <location>
        <begin position="103"/>
        <end position="131"/>
    </location>
</feature>
<name>A0A383RDH4_PAEAL</name>
<dbReference type="PANTHER" id="PTHR22911:SF137">
    <property type="entry name" value="SOLUTE CARRIER FAMILY 35 MEMBER G2-RELATED"/>
    <property type="match status" value="1"/>
</dbReference>
<keyword evidence="3" id="KW-0812">Transmembrane</keyword>
<evidence type="ECO:0000313" key="6">
    <source>
        <dbReference type="Proteomes" id="UP000304148"/>
    </source>
</evidence>
<keyword evidence="3" id="KW-0472">Membrane</keyword>
<dbReference type="SUPFAM" id="SSF103481">
    <property type="entry name" value="Multidrug resistance efflux transporter EmrE"/>
    <property type="match status" value="2"/>
</dbReference>
<feature type="transmembrane region" description="Helical" evidence="3">
    <location>
        <begin position="214"/>
        <end position="233"/>
    </location>
</feature>
<feature type="transmembrane region" description="Helical" evidence="3">
    <location>
        <begin position="65"/>
        <end position="83"/>
    </location>
</feature>
<protein>
    <submittedName>
        <fullName evidence="5">Multidrug DMT transporter permease</fullName>
    </submittedName>
</protein>
<dbReference type="Gene3D" id="1.10.3730.20">
    <property type="match status" value="2"/>
</dbReference>
<reference evidence="6" key="1">
    <citation type="submission" date="2018-08" db="EMBL/GenBank/DDBJ databases">
        <authorList>
            <person name="Chevrot R."/>
        </authorList>
    </citation>
    <scope>NUCLEOTIDE SEQUENCE [LARGE SCALE GENOMIC DNA]</scope>
</reference>
<dbReference type="Pfam" id="PF00892">
    <property type="entry name" value="EamA"/>
    <property type="match status" value="2"/>
</dbReference>
<dbReference type="Proteomes" id="UP000304148">
    <property type="component" value="Chromosome"/>
</dbReference>
<gene>
    <name evidence="5" type="ORF">PBLR_13577</name>
</gene>
<accession>A0A383RDH4</accession>
<feature type="domain" description="EamA" evidence="4">
    <location>
        <begin position="1"/>
        <end position="136"/>
    </location>
</feature>
<evidence type="ECO:0000256" key="2">
    <source>
        <dbReference type="ARBA" id="ARBA00007362"/>
    </source>
</evidence>
<sequence length="287" mass="31263">MWIIYAFGAALFAGLTSILAKIGIQRTDSNLATALRTGIVVIFAWAIVFSGNLHTNLFDISSKSLFYLVLSGLTTGASWIFYFRALQLGNVNVVVPIDKSSTIITMLFAIILLGEPVTLLKIISMALIGIGTYMMIQRKQDAGQSSDKSGKWVWYAVLSAFFAAITAILGKVGIEDVDSNLGTAIRTIVVLIMAWLIVFATKKQGGIKEIDKKSWIFLTLSGLATGMSWLLYFKALQEGPASIVVPIDKLSILVTIIFAYIVFKEKLSMKAFVGLLLLVGGTFMLLL</sequence>
<dbReference type="GO" id="GO:0016020">
    <property type="term" value="C:membrane"/>
    <property type="evidence" value="ECO:0007669"/>
    <property type="project" value="InterPro"/>
</dbReference>
<evidence type="ECO:0000256" key="3">
    <source>
        <dbReference type="SAM" id="Phobius"/>
    </source>
</evidence>
<dbReference type="PANTHER" id="PTHR22911">
    <property type="entry name" value="ACYL-MALONYL CONDENSING ENZYME-RELATED"/>
    <property type="match status" value="1"/>
</dbReference>
<feature type="transmembrane region" description="Helical" evidence="3">
    <location>
        <begin position="239"/>
        <end position="262"/>
    </location>
</feature>
<feature type="transmembrane region" description="Helical" evidence="3">
    <location>
        <begin position="184"/>
        <end position="202"/>
    </location>
</feature>
<dbReference type="AlphaFoldDB" id="A0A383RDH4"/>
<dbReference type="InterPro" id="IPR000620">
    <property type="entry name" value="EamA_dom"/>
</dbReference>
<feature type="transmembrane region" description="Helical" evidence="3">
    <location>
        <begin position="269"/>
        <end position="286"/>
    </location>
</feature>
<proteinExistence type="inferred from homology"/>
<organism evidence="5 6">
    <name type="scientific">Paenibacillus alvei</name>
    <name type="common">Bacillus alvei</name>
    <dbReference type="NCBI Taxonomy" id="44250"/>
    <lineage>
        <taxon>Bacteria</taxon>
        <taxon>Bacillati</taxon>
        <taxon>Bacillota</taxon>
        <taxon>Bacilli</taxon>
        <taxon>Bacillales</taxon>
        <taxon>Paenibacillaceae</taxon>
        <taxon>Paenibacillus</taxon>
    </lineage>
</organism>
<comment type="similarity">
    <text evidence="2">Belongs to the EamA transporter family.</text>
</comment>
<comment type="subcellular location">
    <subcellularLocation>
        <location evidence="1">Endomembrane system</location>
        <topology evidence="1">Multi-pass membrane protein</topology>
    </subcellularLocation>
</comment>
<feature type="domain" description="EamA" evidence="4">
    <location>
        <begin position="151"/>
        <end position="286"/>
    </location>
</feature>
<evidence type="ECO:0000313" key="5">
    <source>
        <dbReference type="EMBL" id="SYX85155.1"/>
    </source>
</evidence>
<dbReference type="EMBL" id="LS992241">
    <property type="protein sequence ID" value="SYX85155.1"/>
    <property type="molecule type" value="Genomic_DNA"/>
</dbReference>
<evidence type="ECO:0000256" key="1">
    <source>
        <dbReference type="ARBA" id="ARBA00004127"/>
    </source>
</evidence>
<dbReference type="InterPro" id="IPR037185">
    <property type="entry name" value="EmrE-like"/>
</dbReference>
<feature type="transmembrane region" description="Helical" evidence="3">
    <location>
        <begin position="30"/>
        <end position="53"/>
    </location>
</feature>
<evidence type="ECO:0000259" key="4">
    <source>
        <dbReference type="Pfam" id="PF00892"/>
    </source>
</evidence>
<feature type="transmembrane region" description="Helical" evidence="3">
    <location>
        <begin position="152"/>
        <end position="172"/>
    </location>
</feature>
<keyword evidence="3" id="KW-1133">Transmembrane helix</keyword>